<feature type="transmembrane region" description="Helical" evidence="19">
    <location>
        <begin position="1041"/>
        <end position="1060"/>
    </location>
</feature>
<dbReference type="GO" id="GO:0010008">
    <property type="term" value="C:endosome membrane"/>
    <property type="evidence" value="ECO:0007669"/>
    <property type="project" value="UniProtKB-SubCell"/>
</dbReference>
<keyword evidence="13 19" id="KW-0472">Membrane</keyword>
<dbReference type="InterPro" id="IPR059000">
    <property type="entry name" value="ATPase_P-type_domA"/>
</dbReference>
<comment type="subcellular location">
    <subcellularLocation>
        <location evidence="2">Endosome membrane</location>
        <topology evidence="2">Multi-pass membrane protein</topology>
    </subcellularLocation>
    <subcellularLocation>
        <location evidence="19">Membrane</location>
        <topology evidence="19">Multi-pass membrane protein</topology>
    </subcellularLocation>
</comment>
<feature type="binding site" evidence="17">
    <location>
        <position position="579"/>
    </location>
    <ligand>
        <name>ATP</name>
        <dbReference type="ChEBI" id="CHEBI:30616"/>
    </ligand>
</feature>
<dbReference type="PANTHER" id="PTHR24092:SF5">
    <property type="entry name" value="PHOSPHOLIPID-TRANSPORTING ATPASE"/>
    <property type="match status" value="1"/>
</dbReference>
<evidence type="ECO:0000259" key="20">
    <source>
        <dbReference type="Pfam" id="PF00122"/>
    </source>
</evidence>
<evidence type="ECO:0000256" key="14">
    <source>
        <dbReference type="ARBA" id="ARBA00034036"/>
    </source>
</evidence>
<dbReference type="InterPro" id="IPR032630">
    <property type="entry name" value="P_typ_ATPase_c"/>
</dbReference>
<comment type="catalytic activity">
    <reaction evidence="15">
        <text>a 1,2-diacyl-sn-glycero-3-phosphoethanolamine(out) + ATP + H2O = a 1,2-diacyl-sn-glycero-3-phosphoethanolamine(in) + ADP + phosphate + H(+)</text>
        <dbReference type="Rhea" id="RHEA:66132"/>
        <dbReference type="ChEBI" id="CHEBI:15377"/>
        <dbReference type="ChEBI" id="CHEBI:15378"/>
        <dbReference type="ChEBI" id="CHEBI:30616"/>
        <dbReference type="ChEBI" id="CHEBI:43474"/>
        <dbReference type="ChEBI" id="CHEBI:64612"/>
        <dbReference type="ChEBI" id="CHEBI:456216"/>
    </reaction>
    <physiologicalReaction direction="left-to-right" evidence="15">
        <dbReference type="Rhea" id="RHEA:66133"/>
    </physiologicalReaction>
</comment>
<dbReference type="Gene3D" id="3.40.1110.10">
    <property type="entry name" value="Calcium-transporting ATPase, cytoplasmic domain N"/>
    <property type="match status" value="1"/>
</dbReference>
<dbReference type="GO" id="GO:0000287">
    <property type="term" value="F:magnesium ion binding"/>
    <property type="evidence" value="ECO:0007669"/>
    <property type="project" value="UniProtKB-UniRule"/>
</dbReference>
<dbReference type="InterPro" id="IPR023214">
    <property type="entry name" value="HAD_sf"/>
</dbReference>
<dbReference type="Pfam" id="PF16212">
    <property type="entry name" value="PhoLip_ATPase_C"/>
    <property type="match status" value="1"/>
</dbReference>
<evidence type="ECO:0000256" key="9">
    <source>
        <dbReference type="ARBA" id="ARBA00022842"/>
    </source>
</evidence>
<feature type="transmembrane region" description="Helical" evidence="19">
    <location>
        <begin position="313"/>
        <end position="333"/>
    </location>
</feature>
<dbReference type="Pfam" id="PF13246">
    <property type="entry name" value="Cation_ATPase"/>
    <property type="match status" value="1"/>
</dbReference>
<dbReference type="GO" id="GO:0016887">
    <property type="term" value="F:ATP hydrolysis activity"/>
    <property type="evidence" value="ECO:0007669"/>
    <property type="project" value="InterPro"/>
</dbReference>
<evidence type="ECO:0000256" key="5">
    <source>
        <dbReference type="ARBA" id="ARBA00022692"/>
    </source>
</evidence>
<evidence type="ECO:0000313" key="24">
    <source>
        <dbReference type="Proteomes" id="UP000031056"/>
    </source>
</evidence>
<feature type="binding site" evidence="18">
    <location>
        <position position="822"/>
    </location>
    <ligand>
        <name>Mg(2+)</name>
        <dbReference type="ChEBI" id="CHEBI:18420"/>
    </ligand>
</feature>
<feature type="domain" description="P-type ATPase A" evidence="20">
    <location>
        <begin position="105"/>
        <end position="161"/>
    </location>
</feature>
<dbReference type="GO" id="GO:0005886">
    <property type="term" value="C:plasma membrane"/>
    <property type="evidence" value="ECO:0007669"/>
    <property type="project" value="TreeGrafter"/>
</dbReference>
<feature type="binding site" evidence="17">
    <location>
        <position position="822"/>
    </location>
    <ligand>
        <name>ATP</name>
        <dbReference type="ChEBI" id="CHEBI:30616"/>
    </ligand>
</feature>
<dbReference type="VEuPathDB" id="MicrosporidiaDB:M896_021800"/>
<dbReference type="SUPFAM" id="SSF81653">
    <property type="entry name" value="Calcium ATPase, transduction domain A"/>
    <property type="match status" value="1"/>
</dbReference>
<feature type="transmembrane region" description="Helical" evidence="19">
    <location>
        <begin position="951"/>
        <end position="976"/>
    </location>
</feature>
<comment type="cofactor">
    <cofactor evidence="1 18">
        <name>Mg(2+)</name>
        <dbReference type="ChEBI" id="CHEBI:18420"/>
    </cofactor>
</comment>
<feature type="binding site" evidence="17">
    <location>
        <position position="710"/>
    </location>
    <ligand>
        <name>ATP</name>
        <dbReference type="ChEBI" id="CHEBI:30616"/>
    </ligand>
</feature>
<feature type="binding site" evidence="17">
    <location>
        <position position="447"/>
    </location>
    <ligand>
        <name>ATP</name>
        <dbReference type="ChEBI" id="CHEBI:30616"/>
    </ligand>
</feature>
<dbReference type="EC" id="7.6.2.1" evidence="19"/>
<dbReference type="PROSITE" id="PS00154">
    <property type="entry name" value="ATPASE_E1_E2"/>
    <property type="match status" value="1"/>
</dbReference>
<dbReference type="PRINTS" id="PR00119">
    <property type="entry name" value="CATATPASE"/>
</dbReference>
<dbReference type="EMBL" id="JOKQ01000002">
    <property type="protein sequence ID" value="KHN70340.1"/>
    <property type="molecule type" value="Genomic_DNA"/>
</dbReference>
<feature type="binding site" evidence="17">
    <location>
        <position position="601"/>
    </location>
    <ligand>
        <name>ATP</name>
        <dbReference type="ChEBI" id="CHEBI:30616"/>
    </ligand>
</feature>
<feature type="domain" description="P-type ATPase C-terminal" evidence="22">
    <location>
        <begin position="845"/>
        <end position="1069"/>
    </location>
</feature>
<dbReference type="InterPro" id="IPR044492">
    <property type="entry name" value="P_typ_ATPase_HD_dom"/>
</dbReference>
<feature type="binding site" evidence="17">
    <location>
        <position position="792"/>
    </location>
    <ligand>
        <name>ATP</name>
        <dbReference type="ChEBI" id="CHEBI:30616"/>
    </ligand>
</feature>
<dbReference type="SFLD" id="SFLDS00003">
    <property type="entry name" value="Haloacid_Dehalogenase"/>
    <property type="match status" value="1"/>
</dbReference>
<dbReference type="InterPro" id="IPR036412">
    <property type="entry name" value="HAD-like_sf"/>
</dbReference>
<dbReference type="GO" id="GO:0005802">
    <property type="term" value="C:trans-Golgi network"/>
    <property type="evidence" value="ECO:0007669"/>
    <property type="project" value="TreeGrafter"/>
</dbReference>
<feature type="transmembrane region" description="Helical" evidence="19">
    <location>
        <begin position="30"/>
        <end position="55"/>
    </location>
</feature>
<dbReference type="STRING" id="1354746.A0A0B2UN11"/>
<evidence type="ECO:0000259" key="22">
    <source>
        <dbReference type="Pfam" id="PF16212"/>
    </source>
</evidence>
<dbReference type="SFLD" id="SFLDG00002">
    <property type="entry name" value="C1.7:_P-type_atpase_like"/>
    <property type="match status" value="1"/>
</dbReference>
<dbReference type="InParanoid" id="A0A0B2UN11"/>
<evidence type="ECO:0000256" key="12">
    <source>
        <dbReference type="ARBA" id="ARBA00023055"/>
    </source>
</evidence>
<comment type="caution">
    <text evidence="23">The sequence shown here is derived from an EMBL/GenBank/DDBJ whole genome shotgun (WGS) entry which is preliminary data.</text>
</comment>
<accession>A0A0B2UN11</accession>
<feature type="transmembrane region" description="Helical" evidence="19">
    <location>
        <begin position="911"/>
        <end position="931"/>
    </location>
</feature>
<dbReference type="InterPro" id="IPR032631">
    <property type="entry name" value="P-type_ATPase_N"/>
</dbReference>
<dbReference type="RefSeq" id="XP_014564382.1">
    <property type="nucleotide sequence ID" value="XM_014708896.1"/>
</dbReference>
<evidence type="ECO:0000256" key="13">
    <source>
        <dbReference type="ARBA" id="ARBA00023136"/>
    </source>
</evidence>
<feature type="binding site" evidence="18">
    <location>
        <position position="447"/>
    </location>
    <ligand>
        <name>Mg(2+)</name>
        <dbReference type="ChEBI" id="CHEBI:18420"/>
    </ligand>
</feature>
<feature type="binding site" evidence="17">
    <location>
        <position position="449"/>
    </location>
    <ligand>
        <name>ATP</name>
        <dbReference type="ChEBI" id="CHEBI:30616"/>
    </ligand>
</feature>
<dbReference type="HOGENOM" id="CLU_000846_3_1_1"/>
<feature type="binding site" evidence="17">
    <location>
        <position position="821"/>
    </location>
    <ligand>
        <name>ATP</name>
        <dbReference type="ChEBI" id="CHEBI:30616"/>
    </ligand>
</feature>
<dbReference type="GO" id="GO:0045332">
    <property type="term" value="P:phospholipid translocation"/>
    <property type="evidence" value="ECO:0007669"/>
    <property type="project" value="TreeGrafter"/>
</dbReference>
<dbReference type="SUPFAM" id="SSF81665">
    <property type="entry name" value="Calcium ATPase, transmembrane domain M"/>
    <property type="match status" value="1"/>
</dbReference>
<dbReference type="GO" id="GO:0006897">
    <property type="term" value="P:endocytosis"/>
    <property type="evidence" value="ECO:0007669"/>
    <property type="project" value="TreeGrafter"/>
</dbReference>
<feature type="active site" description="4-aspartylphosphate intermediate" evidence="16">
    <location>
        <position position="447"/>
    </location>
</feature>
<dbReference type="SUPFAM" id="SSF56784">
    <property type="entry name" value="HAD-like"/>
    <property type="match status" value="1"/>
</dbReference>
<keyword evidence="11 19" id="KW-1133">Transmembrane helix</keyword>
<evidence type="ECO:0000256" key="4">
    <source>
        <dbReference type="ARBA" id="ARBA00022448"/>
    </source>
</evidence>
<evidence type="ECO:0000256" key="8">
    <source>
        <dbReference type="ARBA" id="ARBA00022840"/>
    </source>
</evidence>
<dbReference type="InterPro" id="IPR018303">
    <property type="entry name" value="ATPase_P-typ_P_site"/>
</dbReference>
<comment type="catalytic activity">
    <reaction evidence="14 19">
        <text>ATP + H2O + phospholipidSide 1 = ADP + phosphate + phospholipidSide 2.</text>
        <dbReference type="EC" id="7.6.2.1"/>
    </reaction>
</comment>
<protein>
    <recommendedName>
        <fullName evidence="19">Phospholipid-transporting ATPase</fullName>
        <ecNumber evidence="19">7.6.2.1</ecNumber>
    </recommendedName>
</protein>
<keyword evidence="4" id="KW-0813">Transport</keyword>
<dbReference type="Gene3D" id="2.70.150.10">
    <property type="entry name" value="Calcium-transporting ATPase, cytoplasmic transduction domain A"/>
    <property type="match status" value="1"/>
</dbReference>
<dbReference type="AlphaFoldDB" id="A0A0B2UN11"/>
<dbReference type="Pfam" id="PF16209">
    <property type="entry name" value="PhoLip_ATPase_N"/>
    <property type="match status" value="1"/>
</dbReference>
<dbReference type="FunFam" id="3.40.50.1000:FF:000009">
    <property type="entry name" value="Phospholipid-transporting ATPase"/>
    <property type="match status" value="1"/>
</dbReference>
<dbReference type="NCBIfam" id="TIGR01652">
    <property type="entry name" value="ATPase-Plipid"/>
    <property type="match status" value="1"/>
</dbReference>
<feature type="binding site" evidence="17">
    <location>
        <position position="448"/>
    </location>
    <ligand>
        <name>ATP</name>
        <dbReference type="ChEBI" id="CHEBI:30616"/>
    </ligand>
</feature>
<evidence type="ECO:0000313" key="23">
    <source>
        <dbReference type="EMBL" id="KHN70340.1"/>
    </source>
</evidence>
<dbReference type="FunCoup" id="A0A0B2UN11">
    <property type="interactions" value="61"/>
</dbReference>
<keyword evidence="6 18" id="KW-0479">Metal-binding</keyword>
<feature type="binding site" evidence="18">
    <location>
        <position position="449"/>
    </location>
    <ligand>
        <name>Mg(2+)</name>
        <dbReference type="ChEBI" id="CHEBI:18420"/>
    </ligand>
</feature>
<dbReference type="SFLD" id="SFLDF00027">
    <property type="entry name" value="p-type_atpase"/>
    <property type="match status" value="1"/>
</dbReference>
<dbReference type="InterPro" id="IPR001757">
    <property type="entry name" value="P_typ_ATPase"/>
</dbReference>
<feature type="binding site" evidence="17">
    <location>
        <position position="537"/>
    </location>
    <ligand>
        <name>ATP</name>
        <dbReference type="ChEBI" id="CHEBI:30616"/>
    </ligand>
</feature>
<dbReference type="Gene3D" id="3.40.50.1000">
    <property type="entry name" value="HAD superfamily/HAD-like"/>
    <property type="match status" value="1"/>
</dbReference>
<keyword evidence="24" id="KW-1185">Reference proteome</keyword>
<evidence type="ECO:0000256" key="2">
    <source>
        <dbReference type="ARBA" id="ARBA00004337"/>
    </source>
</evidence>
<evidence type="ECO:0000256" key="3">
    <source>
        <dbReference type="ARBA" id="ARBA00008109"/>
    </source>
</evidence>
<evidence type="ECO:0000256" key="1">
    <source>
        <dbReference type="ARBA" id="ARBA00001946"/>
    </source>
</evidence>
<keyword evidence="8 17" id="KW-0067">ATP-binding</keyword>
<dbReference type="Proteomes" id="UP000031056">
    <property type="component" value="Unassembled WGS sequence"/>
</dbReference>
<dbReference type="FunFam" id="3.40.1110.10:FF:000097">
    <property type="entry name" value="Phospholipid-transporting ATPase"/>
    <property type="match status" value="1"/>
</dbReference>
<feature type="binding site" evidence="18">
    <location>
        <position position="818"/>
    </location>
    <ligand>
        <name>Mg(2+)</name>
        <dbReference type="ChEBI" id="CHEBI:18420"/>
    </ligand>
</feature>
<feature type="binding site" evidence="17">
    <location>
        <position position="711"/>
    </location>
    <ligand>
        <name>ATP</name>
        <dbReference type="ChEBI" id="CHEBI:30616"/>
    </ligand>
</feature>
<feature type="transmembrane region" description="Helical" evidence="19">
    <location>
        <begin position="1011"/>
        <end position="1029"/>
    </location>
</feature>
<sequence>MDSMQRFRHISKECTKRYSPNIIRNQKYKWYTFFFAVMRLQFEHFFNTFIFFICMTQMRKEYLVSSPMSSVAPWMMVLLFSLFKEGVEDYKRYERDKVTNNQLYTKLTNDGFVSVSSCKIQVGDLIVLDKNERVPADMILLKTSDPTGQVFIRTDQLDGETDWKQKLVVPQIQSASFEEIGCLSVLAEEPNKSIYTFNGKIKIGKFSEEDLEGVAEEEHMEEGIGNRIEKFLDFGFKARDESDQTIHENFIKDVSWIASDEHSRTKNQDEISQHMQNEDELVMNECSNVEMQDYAKDNKCTVNYAHPLGYENVIWMSTVVATCSVLGCVIYTGKDARAILNTSRPRNKIGIIELELNGYMKVLGVGCVILAAIYTYICGIGSRPDIVFIRFLVLFSSVIPISLRINIDWARYCYARYISADDKIEGAIMRSTSLPEELGRVSYVLTDKTGTLTKNEMEMKKIHLGTICYTKELNREINKNLAKVLTSRSNGKGMFSRGKRDINVRVYDLVQALSVCHNVTPVVSGDEVIYQASSPDEIAIVEWTECVGMKLFRRDRNTIVIRDPLNDDQEYQILYVFPFTSETKRMGIIVKHDEEILFFVKGADVVMNKIIKSNDWVDEEADNMARDGLRTLVIAKKMLSLEEFSQFEDAYNKARVSLVDRAESLNEAMGMIEKEMDVLGLTGVEDKLQDDVKVTLENLRNAGMKIWMLTGDKIETAISIAKSSRIFHRGSNYLVISNAKSIGEVKQKLDLLRGSYYNSLVIDGQSLSYITDSYMSEFVQLVSEMEAVIGCRYTPTQKAVMARELKKATKKCICCVGDGGNDVSMIMEANVGIGIVGKEGNQASLASDFSINKFCHISDLLFWHGRNSYQRTAKISHLIIHRGLTLAVIQAIFCSLNGFVASGLFRGELLMMFVTVYSFLPIFSIICSSDISRNVVMKFPELHKELIENKLLSYTHFSVWTLISFYQGTIMMIAFYLLKQEFFIISTLTFTCLVINEILMVMLTATKRTPMMYFSSALSLIVYIVYFMIRKGLLRYQKPFYLFLVKIIVVNALAIMVSVIQKLWRKYMSPPTYLKLEVLV</sequence>
<feature type="transmembrane region" description="Helical" evidence="19">
    <location>
        <begin position="354"/>
        <end position="376"/>
    </location>
</feature>
<feature type="binding site" evidence="17">
    <location>
        <position position="798"/>
    </location>
    <ligand>
        <name>ATP</name>
        <dbReference type="ChEBI" id="CHEBI:30616"/>
    </ligand>
</feature>
<dbReference type="GeneID" id="26261275"/>
<keyword evidence="7 17" id="KW-0547">Nucleotide-binding</keyword>
<keyword evidence="9 18" id="KW-0460">Magnesium</keyword>
<dbReference type="InterPro" id="IPR008250">
    <property type="entry name" value="ATPase_P-typ_transduc_dom_A_sf"/>
</dbReference>
<reference evidence="23 24" key="1">
    <citation type="journal article" date="2014" name="MBio">
        <title>The Ordospora colligata genome; evolution of extreme reduction in microsporidia and host-to-parasite horizontal gene transfer.</title>
        <authorList>
            <person name="Pombert J.-F."/>
            <person name="Haag K.L."/>
            <person name="Beidas S."/>
            <person name="Ebert D."/>
            <person name="Keeling P.J."/>
        </authorList>
    </citation>
    <scope>NUCLEOTIDE SEQUENCE [LARGE SCALE GENOMIC DNA]</scope>
    <source>
        <strain evidence="23 24">OC4</strain>
    </source>
</reference>
<evidence type="ECO:0000256" key="10">
    <source>
        <dbReference type="ARBA" id="ARBA00022967"/>
    </source>
</evidence>
<evidence type="ECO:0000256" key="19">
    <source>
        <dbReference type="RuleBase" id="RU362033"/>
    </source>
</evidence>
<feature type="binding site" evidence="17">
    <location>
        <position position="712"/>
    </location>
    <ligand>
        <name>ATP</name>
        <dbReference type="ChEBI" id="CHEBI:30616"/>
    </ligand>
</feature>
<proteinExistence type="inferred from homology"/>
<dbReference type="GO" id="GO:0006890">
    <property type="term" value="P:retrograde vesicle-mediated transport, Golgi to endoplasmic reticulum"/>
    <property type="evidence" value="ECO:0007669"/>
    <property type="project" value="TreeGrafter"/>
</dbReference>
<keyword evidence="10 19" id="KW-1278">Translocase</keyword>
<keyword evidence="5 19" id="KW-0812">Transmembrane</keyword>
<dbReference type="InterPro" id="IPR006539">
    <property type="entry name" value="P-type_ATPase_IV"/>
</dbReference>
<evidence type="ECO:0000256" key="7">
    <source>
        <dbReference type="ARBA" id="ARBA00022741"/>
    </source>
</evidence>
<feature type="binding site" evidence="17">
    <location>
        <position position="630"/>
    </location>
    <ligand>
        <name>ATP</name>
        <dbReference type="ChEBI" id="CHEBI:30616"/>
    </ligand>
</feature>
<evidence type="ECO:0000259" key="21">
    <source>
        <dbReference type="Pfam" id="PF16209"/>
    </source>
</evidence>
<evidence type="ECO:0000256" key="16">
    <source>
        <dbReference type="PIRSR" id="PIRSR606539-1"/>
    </source>
</evidence>
<evidence type="ECO:0000256" key="6">
    <source>
        <dbReference type="ARBA" id="ARBA00022723"/>
    </source>
</evidence>
<comment type="similarity">
    <text evidence="3 19">Belongs to the cation transport ATPase (P-type) (TC 3.A.3) family. Type IV subfamily.</text>
</comment>
<evidence type="ECO:0000256" key="18">
    <source>
        <dbReference type="PIRSR" id="PIRSR606539-3"/>
    </source>
</evidence>
<dbReference type="OrthoDB" id="377733at2759"/>
<evidence type="ECO:0000256" key="15">
    <source>
        <dbReference type="ARBA" id="ARBA00049128"/>
    </source>
</evidence>
<dbReference type="PANTHER" id="PTHR24092">
    <property type="entry name" value="PROBABLE PHOSPHOLIPID-TRANSPORTING ATPASE"/>
    <property type="match status" value="1"/>
</dbReference>
<evidence type="ECO:0000256" key="11">
    <source>
        <dbReference type="ARBA" id="ARBA00022989"/>
    </source>
</evidence>
<dbReference type="InterPro" id="IPR023299">
    <property type="entry name" value="ATPase_P-typ_cyto_dom_N"/>
</dbReference>
<organism evidence="23 24">
    <name type="scientific">Ordospora colligata OC4</name>
    <dbReference type="NCBI Taxonomy" id="1354746"/>
    <lineage>
        <taxon>Eukaryota</taxon>
        <taxon>Fungi</taxon>
        <taxon>Fungi incertae sedis</taxon>
        <taxon>Microsporidia</taxon>
        <taxon>Ordosporidae</taxon>
        <taxon>Ordospora</taxon>
    </lineage>
</organism>
<feature type="transmembrane region" description="Helical" evidence="19">
    <location>
        <begin position="982"/>
        <end position="1004"/>
    </location>
</feature>
<dbReference type="InterPro" id="IPR023298">
    <property type="entry name" value="ATPase_P-typ_TM_dom_sf"/>
</dbReference>
<dbReference type="GO" id="GO:0140326">
    <property type="term" value="F:ATPase-coupled intramembrane lipid transporter activity"/>
    <property type="evidence" value="ECO:0007669"/>
    <property type="project" value="UniProtKB-EC"/>
</dbReference>
<gene>
    <name evidence="23" type="ORF">M896_021800</name>
</gene>
<dbReference type="SUPFAM" id="SSF81660">
    <property type="entry name" value="Metal cation-transporting ATPase, ATP-binding domain N"/>
    <property type="match status" value="1"/>
</dbReference>
<dbReference type="Pfam" id="PF00122">
    <property type="entry name" value="E1-E2_ATPase"/>
    <property type="match status" value="1"/>
</dbReference>
<feature type="domain" description="P-type ATPase N-terminal" evidence="21">
    <location>
        <begin position="13"/>
        <end position="69"/>
    </location>
</feature>
<feature type="transmembrane region" description="Helical" evidence="19">
    <location>
        <begin position="884"/>
        <end position="905"/>
    </location>
</feature>
<evidence type="ECO:0000256" key="17">
    <source>
        <dbReference type="PIRSR" id="PIRSR606539-2"/>
    </source>
</evidence>
<dbReference type="GO" id="GO:0005524">
    <property type="term" value="F:ATP binding"/>
    <property type="evidence" value="ECO:0007669"/>
    <property type="project" value="UniProtKB-UniRule"/>
</dbReference>
<feature type="transmembrane region" description="Helical" evidence="19">
    <location>
        <begin position="388"/>
        <end position="407"/>
    </location>
</feature>
<name>A0A0B2UN11_9MICR</name>
<keyword evidence="12" id="KW-0445">Lipid transport</keyword>
<dbReference type="NCBIfam" id="TIGR01494">
    <property type="entry name" value="ATPase_P-type"/>
    <property type="match status" value="2"/>
</dbReference>